<dbReference type="RefSeq" id="WP_344615185.1">
    <property type="nucleotide sequence ID" value="NZ_BAAARV010000046.1"/>
</dbReference>
<evidence type="ECO:0000259" key="8">
    <source>
        <dbReference type="Pfam" id="PF04545"/>
    </source>
</evidence>
<reference evidence="9 10" key="1">
    <citation type="journal article" date="2019" name="Int. J. Syst. Evol. Microbiol.">
        <title>The Global Catalogue of Microorganisms (GCM) 10K type strain sequencing project: providing services to taxonomists for standard genome sequencing and annotation.</title>
        <authorList>
            <consortium name="The Broad Institute Genomics Platform"/>
            <consortium name="The Broad Institute Genome Sequencing Center for Infectious Disease"/>
            <person name="Wu L."/>
            <person name="Ma J."/>
        </authorList>
    </citation>
    <scope>NUCLEOTIDE SEQUENCE [LARGE SCALE GENOMIC DNA]</scope>
    <source>
        <strain evidence="9 10">JCM 3272</strain>
    </source>
</reference>
<feature type="domain" description="RNA polymerase sigma-70 region 4" evidence="8">
    <location>
        <begin position="108"/>
        <end position="155"/>
    </location>
</feature>
<dbReference type="Gene3D" id="1.10.1740.10">
    <property type="match status" value="1"/>
</dbReference>
<feature type="domain" description="RNA polymerase sigma-70 region 2" evidence="7">
    <location>
        <begin position="15"/>
        <end position="74"/>
    </location>
</feature>
<keyword evidence="4" id="KW-0238">DNA-binding</keyword>
<evidence type="ECO:0000256" key="4">
    <source>
        <dbReference type="ARBA" id="ARBA00023125"/>
    </source>
</evidence>
<dbReference type="InterPro" id="IPR036388">
    <property type="entry name" value="WH-like_DNA-bd_sf"/>
</dbReference>
<evidence type="ECO:0000313" key="10">
    <source>
        <dbReference type="Proteomes" id="UP001501444"/>
    </source>
</evidence>
<protein>
    <submittedName>
        <fullName evidence="9">SigE family RNA polymerase sigma factor</fullName>
    </submittedName>
</protein>
<keyword evidence="3" id="KW-0731">Sigma factor</keyword>
<organism evidence="9 10">
    <name type="scientific">Dactylosporangium salmoneum</name>
    <dbReference type="NCBI Taxonomy" id="53361"/>
    <lineage>
        <taxon>Bacteria</taxon>
        <taxon>Bacillati</taxon>
        <taxon>Actinomycetota</taxon>
        <taxon>Actinomycetes</taxon>
        <taxon>Micromonosporales</taxon>
        <taxon>Micromonosporaceae</taxon>
        <taxon>Dactylosporangium</taxon>
    </lineage>
</organism>
<evidence type="ECO:0000256" key="3">
    <source>
        <dbReference type="ARBA" id="ARBA00023082"/>
    </source>
</evidence>
<feature type="region of interest" description="Disordered" evidence="6">
    <location>
        <begin position="157"/>
        <end position="181"/>
    </location>
</feature>
<name>A0ABN3GR50_9ACTN</name>
<comment type="caution">
    <text evidence="9">The sequence shown here is derived from an EMBL/GenBank/DDBJ whole genome shotgun (WGS) entry which is preliminary data.</text>
</comment>
<dbReference type="InterPro" id="IPR014325">
    <property type="entry name" value="RNA_pol_sigma-E_actinobac"/>
</dbReference>
<keyword evidence="2" id="KW-0805">Transcription regulation</keyword>
<dbReference type="EMBL" id="BAAARV010000046">
    <property type="protein sequence ID" value="GAA2358721.1"/>
    <property type="molecule type" value="Genomic_DNA"/>
</dbReference>
<dbReference type="Pfam" id="PF04545">
    <property type="entry name" value="Sigma70_r4"/>
    <property type="match status" value="1"/>
</dbReference>
<comment type="similarity">
    <text evidence="1">Belongs to the sigma-70 factor family. ECF subfamily.</text>
</comment>
<dbReference type="InterPro" id="IPR039425">
    <property type="entry name" value="RNA_pol_sigma-70-like"/>
</dbReference>
<dbReference type="SUPFAM" id="SSF88946">
    <property type="entry name" value="Sigma2 domain of RNA polymerase sigma factors"/>
    <property type="match status" value="1"/>
</dbReference>
<evidence type="ECO:0000256" key="6">
    <source>
        <dbReference type="SAM" id="MobiDB-lite"/>
    </source>
</evidence>
<keyword evidence="5" id="KW-0804">Transcription</keyword>
<gene>
    <name evidence="9" type="ORF">GCM10010170_052690</name>
</gene>
<dbReference type="SUPFAM" id="SSF88659">
    <property type="entry name" value="Sigma3 and sigma4 domains of RNA polymerase sigma factors"/>
    <property type="match status" value="1"/>
</dbReference>
<accession>A0ABN3GR50</accession>
<evidence type="ECO:0000256" key="2">
    <source>
        <dbReference type="ARBA" id="ARBA00023015"/>
    </source>
</evidence>
<dbReference type="InterPro" id="IPR007627">
    <property type="entry name" value="RNA_pol_sigma70_r2"/>
</dbReference>
<sequence length="181" mass="20318">MSTGFDEFVVTRGHALLRFAHVLCGDLHLGEDLVQEVLARTHRQWVRIEQMQAPEAYLRKAIVREYLSWRRRLSSTETPVPTMPEGVTGEAGDPAHRLAARDEMWTFLAGLPRAQRAVMVLRYYADMTDDEIAATLDCGASTVRAHAARALSRLRTVVPRQRDPRRGTPAPGTTEVSVERA</sequence>
<dbReference type="InterPro" id="IPR007630">
    <property type="entry name" value="RNA_pol_sigma70_r4"/>
</dbReference>
<dbReference type="NCBIfam" id="TIGR02983">
    <property type="entry name" value="SigE-fam_strep"/>
    <property type="match status" value="1"/>
</dbReference>
<dbReference type="InterPro" id="IPR013324">
    <property type="entry name" value="RNA_pol_sigma_r3/r4-like"/>
</dbReference>
<proteinExistence type="inferred from homology"/>
<dbReference type="Proteomes" id="UP001501444">
    <property type="component" value="Unassembled WGS sequence"/>
</dbReference>
<dbReference type="PANTHER" id="PTHR43133">
    <property type="entry name" value="RNA POLYMERASE ECF-TYPE SIGMA FACTO"/>
    <property type="match status" value="1"/>
</dbReference>
<dbReference type="Pfam" id="PF04542">
    <property type="entry name" value="Sigma70_r2"/>
    <property type="match status" value="1"/>
</dbReference>
<keyword evidence="10" id="KW-1185">Reference proteome</keyword>
<evidence type="ECO:0000256" key="5">
    <source>
        <dbReference type="ARBA" id="ARBA00023163"/>
    </source>
</evidence>
<dbReference type="NCBIfam" id="TIGR02937">
    <property type="entry name" value="sigma70-ECF"/>
    <property type="match status" value="1"/>
</dbReference>
<dbReference type="Gene3D" id="1.10.10.10">
    <property type="entry name" value="Winged helix-like DNA-binding domain superfamily/Winged helix DNA-binding domain"/>
    <property type="match status" value="1"/>
</dbReference>
<evidence type="ECO:0000313" key="9">
    <source>
        <dbReference type="EMBL" id="GAA2358721.1"/>
    </source>
</evidence>
<dbReference type="PANTHER" id="PTHR43133:SF50">
    <property type="entry name" value="ECF RNA POLYMERASE SIGMA FACTOR SIGM"/>
    <property type="match status" value="1"/>
</dbReference>
<dbReference type="InterPro" id="IPR013325">
    <property type="entry name" value="RNA_pol_sigma_r2"/>
</dbReference>
<dbReference type="InterPro" id="IPR014284">
    <property type="entry name" value="RNA_pol_sigma-70_dom"/>
</dbReference>
<evidence type="ECO:0000259" key="7">
    <source>
        <dbReference type="Pfam" id="PF04542"/>
    </source>
</evidence>
<evidence type="ECO:0000256" key="1">
    <source>
        <dbReference type="ARBA" id="ARBA00010641"/>
    </source>
</evidence>